<name>A0AAI8YR80_9PEZI</name>
<feature type="transmembrane region" description="Helical" evidence="11">
    <location>
        <begin position="272"/>
        <end position="289"/>
    </location>
</feature>
<dbReference type="InterPro" id="IPR013130">
    <property type="entry name" value="Fe3_Rdtase_TM_dom"/>
</dbReference>
<dbReference type="Proteomes" id="UP001296104">
    <property type="component" value="Unassembled WGS sequence"/>
</dbReference>
<evidence type="ECO:0000256" key="6">
    <source>
        <dbReference type="ARBA" id="ARBA00022989"/>
    </source>
</evidence>
<evidence type="ECO:0000256" key="3">
    <source>
        <dbReference type="ARBA" id="ARBA00022448"/>
    </source>
</evidence>
<dbReference type="Gene3D" id="3.40.50.80">
    <property type="entry name" value="Nucleotide-binding domain of ferredoxin-NADP reductase (FNR) module"/>
    <property type="match status" value="1"/>
</dbReference>
<dbReference type="AlphaFoldDB" id="A0AAI8YR80"/>
<evidence type="ECO:0000256" key="7">
    <source>
        <dbReference type="ARBA" id="ARBA00023002"/>
    </source>
</evidence>
<feature type="transmembrane region" description="Helical" evidence="11">
    <location>
        <begin position="132"/>
        <end position="151"/>
    </location>
</feature>
<dbReference type="SFLD" id="SFLDG01168">
    <property type="entry name" value="Ferric_reductase_subgroup_(FRE"/>
    <property type="match status" value="1"/>
</dbReference>
<evidence type="ECO:0000256" key="2">
    <source>
        <dbReference type="ARBA" id="ARBA00006278"/>
    </source>
</evidence>
<accession>A0AAI8YR80</accession>
<dbReference type="InterPro" id="IPR013112">
    <property type="entry name" value="FAD-bd_8"/>
</dbReference>
<keyword evidence="6 11" id="KW-1133">Transmembrane helix</keyword>
<keyword evidence="4 11" id="KW-0812">Transmembrane</keyword>
<feature type="transmembrane region" description="Helical" evidence="11">
    <location>
        <begin position="425"/>
        <end position="447"/>
    </location>
</feature>
<dbReference type="InterPro" id="IPR039261">
    <property type="entry name" value="FNR_nucleotide-bd"/>
</dbReference>
<sequence>MQDKCESTTLPTTLGAFDLCTRGWAYQQQVSEILLDSSYTEAKSQVHEYRSNYRFLHAAMLKLFAAWQIKNQNTAKYFAAAIACLIAHFVIVHWVRIAFNRICSRPSAFRKAVISITRPIQRAFSIKTIAGFSFRPGTTILVLVYLGINAGLTFYDRPDKAPMLTILAKRLGWMALCNLCLVVFLGLKNTPLSPLAGHSFDSINVLHRCVGYTTVLYLVLHAAIYMAGLAAHDALTEVMLESEQIAGAIAGVAMILIFFTAIGVVRRRQYEVFYIVHIVMVAVILISVGLHRPELSLKALIITLVAAGLWFLDKSFRITRWAYFFIGNHCVLEPLPNQATRVTFHRHMRGAPGSSAFLWIPGVRLLEKHPFTLVSTEPATFIVKAKDGFTRALHDAACKRPGGRFRASVEGPYGQAPDPHNYDKIVLFAGGSGITYTLGVALGWAGIRRTPRDFSSLEFIWTVKHRATLSWFESELAQLRSNPRINVSIHITSETFTHGYADTVSPYGPYLSDCESAKTASKEAHPVLSTRSSNSALSEVEIGRPNVEAIVARSIAGLTTADRVCVAACGPVGLLNNVRRTVKECLVSDAPSITTFAESYSF</sequence>
<dbReference type="InterPro" id="IPR051410">
    <property type="entry name" value="Ferric/Cupric_Reductase"/>
</dbReference>
<feature type="transmembrane region" description="Helical" evidence="11">
    <location>
        <begin position="295"/>
        <end position="312"/>
    </location>
</feature>
<dbReference type="InterPro" id="IPR013121">
    <property type="entry name" value="Fe_red_NAD-bd_6"/>
</dbReference>
<dbReference type="CDD" id="cd06186">
    <property type="entry name" value="NOX_Duox_like_FAD_NADP"/>
    <property type="match status" value="1"/>
</dbReference>
<feature type="transmembrane region" description="Helical" evidence="11">
    <location>
        <begin position="75"/>
        <end position="95"/>
    </location>
</feature>
<organism evidence="13 14">
    <name type="scientific">Lecanosticta acicola</name>
    <dbReference type="NCBI Taxonomy" id="111012"/>
    <lineage>
        <taxon>Eukaryota</taxon>
        <taxon>Fungi</taxon>
        <taxon>Dikarya</taxon>
        <taxon>Ascomycota</taxon>
        <taxon>Pezizomycotina</taxon>
        <taxon>Dothideomycetes</taxon>
        <taxon>Dothideomycetidae</taxon>
        <taxon>Mycosphaerellales</taxon>
        <taxon>Mycosphaerellaceae</taxon>
        <taxon>Lecanosticta</taxon>
    </lineage>
</organism>
<evidence type="ECO:0000259" key="12">
    <source>
        <dbReference type="PROSITE" id="PS51384"/>
    </source>
</evidence>
<dbReference type="Pfam" id="PF08022">
    <property type="entry name" value="FAD_binding_8"/>
    <property type="match status" value="1"/>
</dbReference>
<dbReference type="InterPro" id="IPR017927">
    <property type="entry name" value="FAD-bd_FR_type"/>
</dbReference>
<evidence type="ECO:0000256" key="9">
    <source>
        <dbReference type="ARBA" id="ARBA00023136"/>
    </source>
</evidence>
<evidence type="ECO:0000256" key="10">
    <source>
        <dbReference type="ARBA" id="ARBA00023180"/>
    </source>
</evidence>
<dbReference type="PANTHER" id="PTHR32361:SF9">
    <property type="entry name" value="FERRIC REDUCTASE TRANSMEMBRANE COMPONENT 3-RELATED"/>
    <property type="match status" value="1"/>
</dbReference>
<feature type="transmembrane region" description="Helical" evidence="11">
    <location>
        <begin position="209"/>
        <end position="232"/>
    </location>
</feature>
<feature type="domain" description="FAD-binding FR-type" evidence="12">
    <location>
        <begin position="308"/>
        <end position="419"/>
    </location>
</feature>
<dbReference type="GO" id="GO:0005886">
    <property type="term" value="C:plasma membrane"/>
    <property type="evidence" value="ECO:0007669"/>
    <property type="project" value="TreeGrafter"/>
</dbReference>
<evidence type="ECO:0000313" key="14">
    <source>
        <dbReference type="Proteomes" id="UP001296104"/>
    </source>
</evidence>
<dbReference type="Pfam" id="PF08030">
    <property type="entry name" value="NAD_binding_6"/>
    <property type="match status" value="1"/>
</dbReference>
<dbReference type="EMBL" id="CAVMBE010000001">
    <property type="protein sequence ID" value="CAK3757232.1"/>
    <property type="molecule type" value="Genomic_DNA"/>
</dbReference>
<evidence type="ECO:0000256" key="1">
    <source>
        <dbReference type="ARBA" id="ARBA00004141"/>
    </source>
</evidence>
<proteinExistence type="inferred from homology"/>
<dbReference type="SFLD" id="SFLDS00052">
    <property type="entry name" value="Ferric_Reductase_Domain"/>
    <property type="match status" value="1"/>
</dbReference>
<dbReference type="PROSITE" id="PS51384">
    <property type="entry name" value="FAD_FR"/>
    <property type="match status" value="1"/>
</dbReference>
<keyword evidence="5" id="KW-0249">Electron transport</keyword>
<comment type="similarity">
    <text evidence="2">Belongs to the ferric reductase (FRE) family.</text>
</comment>
<reference evidence="13" key="1">
    <citation type="submission" date="2023-11" db="EMBL/GenBank/DDBJ databases">
        <authorList>
            <person name="Alioto T."/>
            <person name="Alioto T."/>
            <person name="Gomez Garrido J."/>
        </authorList>
    </citation>
    <scope>NUCLEOTIDE SEQUENCE</scope>
</reference>
<gene>
    <name evidence="13" type="ORF">LECACI_7A000251</name>
</gene>
<feature type="transmembrane region" description="Helical" evidence="11">
    <location>
        <begin position="244"/>
        <end position="265"/>
    </location>
</feature>
<dbReference type="PANTHER" id="PTHR32361">
    <property type="entry name" value="FERRIC/CUPRIC REDUCTASE TRANSMEMBRANE COMPONENT"/>
    <property type="match status" value="1"/>
</dbReference>
<dbReference type="GO" id="GO:0006879">
    <property type="term" value="P:intracellular iron ion homeostasis"/>
    <property type="evidence" value="ECO:0007669"/>
    <property type="project" value="TreeGrafter"/>
</dbReference>
<dbReference type="Pfam" id="PF01794">
    <property type="entry name" value="Ferric_reduct"/>
    <property type="match status" value="1"/>
</dbReference>
<keyword evidence="3" id="KW-0813">Transport</keyword>
<keyword evidence="10" id="KW-0325">Glycoprotein</keyword>
<evidence type="ECO:0000256" key="4">
    <source>
        <dbReference type="ARBA" id="ARBA00022692"/>
    </source>
</evidence>
<dbReference type="GO" id="GO:0015677">
    <property type="term" value="P:copper ion import"/>
    <property type="evidence" value="ECO:0007669"/>
    <property type="project" value="TreeGrafter"/>
</dbReference>
<keyword evidence="7" id="KW-0560">Oxidoreductase</keyword>
<keyword evidence="8" id="KW-0406">Ion transport</keyword>
<keyword evidence="14" id="KW-1185">Reference proteome</keyword>
<dbReference type="GO" id="GO:0006826">
    <property type="term" value="P:iron ion transport"/>
    <property type="evidence" value="ECO:0007669"/>
    <property type="project" value="TreeGrafter"/>
</dbReference>
<keyword evidence="9 11" id="KW-0472">Membrane</keyword>
<comment type="caution">
    <text evidence="13">The sequence shown here is derived from an EMBL/GenBank/DDBJ whole genome shotgun (WGS) entry which is preliminary data.</text>
</comment>
<dbReference type="SUPFAM" id="SSF52343">
    <property type="entry name" value="Ferredoxin reductase-like, C-terminal NADP-linked domain"/>
    <property type="match status" value="1"/>
</dbReference>
<protein>
    <submittedName>
        <fullName evidence="13">Ferric reductase transmembrane component 3</fullName>
    </submittedName>
</protein>
<evidence type="ECO:0000313" key="13">
    <source>
        <dbReference type="EMBL" id="CAK3757232.1"/>
    </source>
</evidence>
<evidence type="ECO:0000256" key="8">
    <source>
        <dbReference type="ARBA" id="ARBA00023065"/>
    </source>
</evidence>
<evidence type="ECO:0000256" key="5">
    <source>
        <dbReference type="ARBA" id="ARBA00022982"/>
    </source>
</evidence>
<comment type="subcellular location">
    <subcellularLocation>
        <location evidence="1">Membrane</location>
        <topology evidence="1">Multi-pass membrane protein</topology>
    </subcellularLocation>
</comment>
<feature type="transmembrane region" description="Helical" evidence="11">
    <location>
        <begin position="171"/>
        <end position="188"/>
    </location>
</feature>
<evidence type="ECO:0000256" key="11">
    <source>
        <dbReference type="SAM" id="Phobius"/>
    </source>
</evidence>
<dbReference type="GO" id="GO:0000293">
    <property type="term" value="F:ferric-chelate reductase activity"/>
    <property type="evidence" value="ECO:0007669"/>
    <property type="project" value="UniProtKB-ARBA"/>
</dbReference>